<proteinExistence type="predicted"/>
<name>A0ABV9N0V0_9FLAO</name>
<evidence type="ECO:0000313" key="4">
    <source>
        <dbReference type="EMBL" id="MFC4721059.1"/>
    </source>
</evidence>
<dbReference type="Gene3D" id="3.90.550.10">
    <property type="entry name" value="Spore Coat Polysaccharide Biosynthesis Protein SpsA, Chain A"/>
    <property type="match status" value="1"/>
</dbReference>
<dbReference type="InterPro" id="IPR050065">
    <property type="entry name" value="GlmU-like"/>
</dbReference>
<dbReference type="Proteomes" id="UP001595953">
    <property type="component" value="Unassembled WGS sequence"/>
</dbReference>
<feature type="domain" description="Nucleotidyl transferase" evidence="3">
    <location>
        <begin position="6"/>
        <end position="241"/>
    </location>
</feature>
<protein>
    <submittedName>
        <fullName evidence="4">Sugar phosphate nucleotidyltransferase</fullName>
    </submittedName>
</protein>
<dbReference type="PANTHER" id="PTHR43584">
    <property type="entry name" value="NUCLEOTIDYL TRANSFERASE"/>
    <property type="match status" value="1"/>
</dbReference>
<reference evidence="5" key="1">
    <citation type="journal article" date="2019" name="Int. J. Syst. Evol. Microbiol.">
        <title>The Global Catalogue of Microorganisms (GCM) 10K type strain sequencing project: providing services to taxonomists for standard genome sequencing and annotation.</title>
        <authorList>
            <consortium name="The Broad Institute Genomics Platform"/>
            <consortium name="The Broad Institute Genome Sequencing Center for Infectious Disease"/>
            <person name="Wu L."/>
            <person name="Ma J."/>
        </authorList>
    </citation>
    <scope>NUCLEOTIDE SEQUENCE [LARGE SCALE GENOMIC DNA]</scope>
    <source>
        <strain evidence="5">CCUG 63682</strain>
    </source>
</reference>
<gene>
    <name evidence="4" type="ORF">ACFO5O_01895</name>
</gene>
<sequence length="281" mass="31416">MEANLIILAGGASTRMNASLNSSASNWKNKALIGIDSDGRPILDYLITNAEKAGYKNLIIVTGENAIEFKSFYGKQQNDNLFGTLKISYATQYVPKDRVKPLGTADALLQALQQYSYLKKTTFIVCNADNLYSVEAFEALIQTPFKNAFIAYDRKGLNFSTDRISKFALVQLDQDQFLSNIIEKPEPNEISKCRDTSGSLRVSMNIFKLDGSAIISYLENCPMNPERNEKELPSAILNMCHEIPKAMKGILFHEHVPDLTSKEDIAVLKHYLDTAQNKKNS</sequence>
<dbReference type="EMBL" id="JBHSGP010000004">
    <property type="protein sequence ID" value="MFC4721059.1"/>
    <property type="molecule type" value="Genomic_DNA"/>
</dbReference>
<comment type="caution">
    <text evidence="4">The sequence shown here is derived from an EMBL/GenBank/DDBJ whole genome shotgun (WGS) entry which is preliminary data.</text>
</comment>
<keyword evidence="5" id="KW-1185">Reference proteome</keyword>
<organism evidence="4 5">
    <name type="scientific">Geojedonia litorea</name>
    <dbReference type="NCBI Taxonomy" id="1268269"/>
    <lineage>
        <taxon>Bacteria</taxon>
        <taxon>Pseudomonadati</taxon>
        <taxon>Bacteroidota</taxon>
        <taxon>Flavobacteriia</taxon>
        <taxon>Flavobacteriales</taxon>
        <taxon>Flavobacteriaceae</taxon>
        <taxon>Geojedonia</taxon>
    </lineage>
</organism>
<evidence type="ECO:0000256" key="2">
    <source>
        <dbReference type="ARBA" id="ARBA00022695"/>
    </source>
</evidence>
<evidence type="ECO:0000256" key="1">
    <source>
        <dbReference type="ARBA" id="ARBA00022679"/>
    </source>
</evidence>
<dbReference type="InterPro" id="IPR029044">
    <property type="entry name" value="Nucleotide-diphossugar_trans"/>
</dbReference>
<keyword evidence="1" id="KW-0808">Transferase</keyword>
<accession>A0ABV9N0V0</accession>
<evidence type="ECO:0000313" key="5">
    <source>
        <dbReference type="Proteomes" id="UP001595953"/>
    </source>
</evidence>
<evidence type="ECO:0000259" key="3">
    <source>
        <dbReference type="Pfam" id="PF00483"/>
    </source>
</evidence>
<dbReference type="RefSeq" id="WP_387960398.1">
    <property type="nucleotide sequence ID" value="NZ_JBHSGP010000004.1"/>
</dbReference>
<keyword evidence="2" id="KW-0548">Nucleotidyltransferase</keyword>
<dbReference type="InterPro" id="IPR005835">
    <property type="entry name" value="NTP_transferase_dom"/>
</dbReference>
<dbReference type="SUPFAM" id="SSF53448">
    <property type="entry name" value="Nucleotide-diphospho-sugar transferases"/>
    <property type="match status" value="1"/>
</dbReference>
<dbReference type="PANTHER" id="PTHR43584:SF8">
    <property type="entry name" value="N-ACETYLMURAMATE ALPHA-1-PHOSPHATE URIDYLYLTRANSFERASE"/>
    <property type="match status" value="1"/>
</dbReference>
<dbReference type="Pfam" id="PF00483">
    <property type="entry name" value="NTP_transferase"/>
    <property type="match status" value="1"/>
</dbReference>